<dbReference type="PANTHER" id="PTHR33327:SF3">
    <property type="entry name" value="RNA-DIRECTED DNA POLYMERASE"/>
    <property type="match status" value="1"/>
</dbReference>
<gene>
    <name evidence="1" type="ORF">ElyMa_001213800</name>
</gene>
<dbReference type="AlphaFoldDB" id="A0AAV4I6X0"/>
<protein>
    <submittedName>
        <fullName evidence="1">Retrovirus-related Pol polyprotein</fullName>
    </submittedName>
</protein>
<evidence type="ECO:0000313" key="1">
    <source>
        <dbReference type="EMBL" id="GFS06002.1"/>
    </source>
</evidence>
<dbReference type="PANTHER" id="PTHR33327">
    <property type="entry name" value="ENDONUCLEASE"/>
    <property type="match status" value="1"/>
</dbReference>
<organism evidence="1 2">
    <name type="scientific">Elysia marginata</name>
    <dbReference type="NCBI Taxonomy" id="1093978"/>
    <lineage>
        <taxon>Eukaryota</taxon>
        <taxon>Metazoa</taxon>
        <taxon>Spiralia</taxon>
        <taxon>Lophotrochozoa</taxon>
        <taxon>Mollusca</taxon>
        <taxon>Gastropoda</taxon>
        <taxon>Heterobranchia</taxon>
        <taxon>Euthyneura</taxon>
        <taxon>Panpulmonata</taxon>
        <taxon>Sacoglossa</taxon>
        <taxon>Placobranchoidea</taxon>
        <taxon>Plakobranchidae</taxon>
        <taxon>Elysia</taxon>
    </lineage>
</organism>
<accession>A0AAV4I6X0</accession>
<name>A0AAV4I6X0_9GAST</name>
<proteinExistence type="predicted"/>
<dbReference type="Proteomes" id="UP000762676">
    <property type="component" value="Unassembled WGS sequence"/>
</dbReference>
<sequence length="196" mass="22527">MRVRKTWRGVQPHPCMDGTLYGLSEAEKAATLLDIKELGDRKPSEVMDEMLALLGDHRPCFLFRHIFLRLLPEAIRAPLANSSHNSDYRVLAKEADNLYNSLTPIGTVCTTVQQSMKSHADLSEIDSICWFHRKFRSNARRCTNPCKYFQTFNFQTRETGERTSTKLPICWSAMFRGNKTHIGIENFTTVRDGREV</sequence>
<evidence type="ECO:0000313" key="2">
    <source>
        <dbReference type="Proteomes" id="UP000762676"/>
    </source>
</evidence>
<reference evidence="1 2" key="1">
    <citation type="journal article" date="2021" name="Elife">
        <title>Chloroplast acquisition without the gene transfer in kleptoplastic sea slugs, Plakobranchus ocellatus.</title>
        <authorList>
            <person name="Maeda T."/>
            <person name="Takahashi S."/>
            <person name="Yoshida T."/>
            <person name="Shimamura S."/>
            <person name="Takaki Y."/>
            <person name="Nagai Y."/>
            <person name="Toyoda A."/>
            <person name="Suzuki Y."/>
            <person name="Arimoto A."/>
            <person name="Ishii H."/>
            <person name="Satoh N."/>
            <person name="Nishiyama T."/>
            <person name="Hasebe M."/>
            <person name="Maruyama T."/>
            <person name="Minagawa J."/>
            <person name="Obokata J."/>
            <person name="Shigenobu S."/>
        </authorList>
    </citation>
    <scope>NUCLEOTIDE SEQUENCE [LARGE SCALE GENOMIC DNA]</scope>
</reference>
<comment type="caution">
    <text evidence="1">The sequence shown here is derived from an EMBL/GenBank/DDBJ whole genome shotgun (WGS) entry which is preliminary data.</text>
</comment>
<dbReference type="EMBL" id="BMAT01002394">
    <property type="protein sequence ID" value="GFS06002.1"/>
    <property type="molecule type" value="Genomic_DNA"/>
</dbReference>
<keyword evidence="2" id="KW-1185">Reference proteome</keyword>